<dbReference type="WBParaSite" id="RSKR_0000246600.1">
    <property type="protein sequence ID" value="RSKR_0000246600.1"/>
    <property type="gene ID" value="RSKR_0000246600"/>
</dbReference>
<evidence type="ECO:0000313" key="2">
    <source>
        <dbReference type="WBParaSite" id="RSKR_0000246600.1"/>
    </source>
</evidence>
<name>A0AC35TNB9_9BILA</name>
<reference evidence="2" key="1">
    <citation type="submission" date="2016-11" db="UniProtKB">
        <authorList>
            <consortium name="WormBaseParasite"/>
        </authorList>
    </citation>
    <scope>IDENTIFICATION</scope>
    <source>
        <strain evidence="2">KR3021</strain>
    </source>
</reference>
<proteinExistence type="predicted"/>
<dbReference type="Proteomes" id="UP000095286">
    <property type="component" value="Unplaced"/>
</dbReference>
<organism evidence="1 2">
    <name type="scientific">Rhabditophanes sp. KR3021</name>
    <dbReference type="NCBI Taxonomy" id="114890"/>
    <lineage>
        <taxon>Eukaryota</taxon>
        <taxon>Metazoa</taxon>
        <taxon>Ecdysozoa</taxon>
        <taxon>Nematoda</taxon>
        <taxon>Chromadorea</taxon>
        <taxon>Rhabditida</taxon>
        <taxon>Tylenchina</taxon>
        <taxon>Panagrolaimomorpha</taxon>
        <taxon>Strongyloidoidea</taxon>
        <taxon>Alloionematidae</taxon>
        <taxon>Rhabditophanes</taxon>
    </lineage>
</organism>
<accession>A0AC35TNB9</accession>
<evidence type="ECO:0000313" key="1">
    <source>
        <dbReference type="Proteomes" id="UP000095286"/>
    </source>
</evidence>
<protein>
    <submittedName>
        <fullName evidence="2">BRO1 domain-containing protein</fullName>
    </submittedName>
</protein>
<sequence>MVTLVYRHKFPLNFNSFFEHRGMFDKLYAKADKTTYDSASINYQFTSTDYDSLDYGVYNKSQIKSRSGKGQFIYSLLDKDPALQPCTTLSITEYANECEFFGKEIAKKIVKPAAAFSQAIQNDLKDLKPFVKTIKNEVSAIEASLNLEVARVGISNATIPQPQDPLFSMDGHLYDNTENSLSSSVSEVRSIINKNNPHIAPTGHQQTTSSWIPAKLDVKACICIFLAYGMFDTFSTVYLACTPMQMTFIGTVLLCCLFYKFR</sequence>